<feature type="region of interest" description="Disordered" evidence="1">
    <location>
        <begin position="1"/>
        <end position="92"/>
    </location>
</feature>
<feature type="compositionally biased region" description="Basic and acidic residues" evidence="1">
    <location>
        <begin position="219"/>
        <end position="245"/>
    </location>
</feature>
<proteinExistence type="predicted"/>
<evidence type="ECO:0000256" key="1">
    <source>
        <dbReference type="SAM" id="MobiDB-lite"/>
    </source>
</evidence>
<evidence type="ECO:0000313" key="2">
    <source>
        <dbReference type="EMBL" id="QRG06104.1"/>
    </source>
</evidence>
<keyword evidence="3" id="KW-1185">Reference proteome</keyword>
<feature type="compositionally biased region" description="Low complexity" evidence="1">
    <location>
        <begin position="43"/>
        <end position="56"/>
    </location>
</feature>
<feature type="region of interest" description="Disordered" evidence="1">
    <location>
        <begin position="214"/>
        <end position="256"/>
    </location>
</feature>
<dbReference type="Proteomes" id="UP000596427">
    <property type="component" value="Chromosome"/>
</dbReference>
<dbReference type="EMBL" id="CP063362">
    <property type="protein sequence ID" value="QRG06104.1"/>
    <property type="molecule type" value="Genomic_DNA"/>
</dbReference>
<dbReference type="KEGG" id="xdi:EZH22_24445"/>
<sequence length="300" mass="31922">MAGKYTNDELELLTEEERAGLIEEQGAPEEVKTEAEAGKETAVEAATEPSPEAAPAEPEKVEEAPAAEAAPDEPKTEAQPKTAVPNWTVPADTDAKLQALDAKETEVETKFQAGEVTNAEYREQVRAIDKERRAIEGAKLKAEIAAETKAAVWAQQTVSGFLDAHPIYGQNETLFGALDIEVRKLQASASDPFSPSILTKAHAKVQAAFSAIGGPKDAPAAEKPKADAKPAPKVTEKQIEVKPRDPVPPSLAKVPAAEVESTDGGKFAYLDRLQASDYEAFEVALSKLSPADHNAYLASA</sequence>
<evidence type="ECO:0000313" key="3">
    <source>
        <dbReference type="Proteomes" id="UP000596427"/>
    </source>
</evidence>
<gene>
    <name evidence="2" type="ORF">EZH22_24445</name>
</gene>
<evidence type="ECO:0008006" key="4">
    <source>
        <dbReference type="Google" id="ProtNLM"/>
    </source>
</evidence>
<dbReference type="RefSeq" id="WP_203192980.1">
    <property type="nucleotide sequence ID" value="NZ_CP063362.1"/>
</dbReference>
<feature type="compositionally biased region" description="Basic and acidic residues" evidence="1">
    <location>
        <begin position="29"/>
        <end position="42"/>
    </location>
</feature>
<accession>A0A974PM61</accession>
<dbReference type="AlphaFoldDB" id="A0A974PM61"/>
<protein>
    <recommendedName>
        <fullName evidence="4">Scaffolding protein</fullName>
    </recommendedName>
</protein>
<reference evidence="2 3" key="1">
    <citation type="submission" date="2020-10" db="EMBL/GenBank/DDBJ databases">
        <title>Degradation of 1,4-Dioxane by Xanthobacter sp. YN2, via a Novel Group-2 Soluble Di-Iron Monooxygenase.</title>
        <authorList>
            <person name="Ma F."/>
            <person name="Wang Y."/>
            <person name="Yang J."/>
            <person name="Guo H."/>
            <person name="Su D."/>
            <person name="Yu L."/>
        </authorList>
    </citation>
    <scope>NUCLEOTIDE SEQUENCE [LARGE SCALE GENOMIC DNA]</scope>
    <source>
        <strain evidence="2 3">YN2</strain>
    </source>
</reference>
<organism evidence="2 3">
    <name type="scientific">Xanthobacter dioxanivorans</name>
    <dbReference type="NCBI Taxonomy" id="2528964"/>
    <lineage>
        <taxon>Bacteria</taxon>
        <taxon>Pseudomonadati</taxon>
        <taxon>Pseudomonadota</taxon>
        <taxon>Alphaproteobacteria</taxon>
        <taxon>Hyphomicrobiales</taxon>
        <taxon>Xanthobacteraceae</taxon>
        <taxon>Xanthobacter</taxon>
    </lineage>
</organism>
<name>A0A974PM61_9HYPH</name>